<name>A0A177MV11_METMH</name>
<protein>
    <submittedName>
        <fullName evidence="1">Uncharacterized protein</fullName>
    </submittedName>
</protein>
<proteinExistence type="predicted"/>
<organism evidence="1 2">
    <name type="scientific">Methylomonas methanica</name>
    <dbReference type="NCBI Taxonomy" id="421"/>
    <lineage>
        <taxon>Bacteria</taxon>
        <taxon>Pseudomonadati</taxon>
        <taxon>Pseudomonadota</taxon>
        <taxon>Gammaproteobacteria</taxon>
        <taxon>Methylococcales</taxon>
        <taxon>Methylococcaceae</taxon>
        <taxon>Methylomonas</taxon>
    </lineage>
</organism>
<reference evidence="1 2" key="1">
    <citation type="submission" date="2016-03" db="EMBL/GenBank/DDBJ databases">
        <authorList>
            <person name="Ploux O."/>
        </authorList>
    </citation>
    <scope>NUCLEOTIDE SEQUENCE [LARGE SCALE GENOMIC DNA]</scope>
    <source>
        <strain evidence="1 2">R-45363</strain>
    </source>
</reference>
<comment type="caution">
    <text evidence="1">The sequence shown here is derived from an EMBL/GenBank/DDBJ whole genome shotgun (WGS) entry which is preliminary data.</text>
</comment>
<gene>
    <name evidence="1" type="ORF">A1332_24485</name>
</gene>
<accession>A0A177MV11</accession>
<evidence type="ECO:0000313" key="2">
    <source>
        <dbReference type="Proteomes" id="UP000078090"/>
    </source>
</evidence>
<dbReference type="AlphaFoldDB" id="A0A177MV11"/>
<dbReference type="OrthoDB" id="9255704at2"/>
<dbReference type="Proteomes" id="UP000078090">
    <property type="component" value="Unassembled WGS sequence"/>
</dbReference>
<evidence type="ECO:0000313" key="1">
    <source>
        <dbReference type="EMBL" id="OAI08880.1"/>
    </source>
</evidence>
<sequence>MNQYSKYTKLKFTIERILGAEAWYALKESNYLPTWKTQISKVIKALVISIQQSVEIYDSEWIEEIIKARNDGIDSVKRAGSIDEIISVLAATLIEISFIQVGFMPNRRGEREKVTLKKENWKLNIYRSAIYIQTDEQKDRLFISKQRRKIGFDEQFELLRKYKRSKSKLTYIEWCSENAQA</sequence>
<dbReference type="RefSeq" id="WP_064006851.1">
    <property type="nucleotide sequence ID" value="NZ_LUUG01000038.1"/>
</dbReference>
<dbReference type="EMBL" id="LUUG01000038">
    <property type="protein sequence ID" value="OAI08880.1"/>
    <property type="molecule type" value="Genomic_DNA"/>
</dbReference>